<keyword evidence="4" id="KW-0812">Transmembrane</keyword>
<feature type="transmembrane region" description="Helical" evidence="4">
    <location>
        <begin position="206"/>
        <end position="223"/>
    </location>
</feature>
<dbReference type="Pfam" id="PF01066">
    <property type="entry name" value="CDP-OH_P_transf"/>
    <property type="match status" value="1"/>
</dbReference>
<dbReference type="RefSeq" id="WP_315734037.1">
    <property type="nucleotide sequence ID" value="NZ_JAVYII010000006.1"/>
</dbReference>
<proteinExistence type="inferred from homology"/>
<feature type="compositionally biased region" description="Basic and acidic residues" evidence="3">
    <location>
        <begin position="279"/>
        <end position="289"/>
    </location>
</feature>
<gene>
    <name evidence="5" type="ORF">RDV89_14800</name>
</gene>
<evidence type="ECO:0000256" key="3">
    <source>
        <dbReference type="SAM" id="MobiDB-lite"/>
    </source>
</evidence>
<feature type="transmembrane region" description="Helical" evidence="4">
    <location>
        <begin position="157"/>
        <end position="174"/>
    </location>
</feature>
<protein>
    <submittedName>
        <fullName evidence="5">CDP-alcohol phosphatidyltransferase family protein</fullName>
    </submittedName>
</protein>
<comment type="similarity">
    <text evidence="2">Belongs to the CDP-alcohol phosphatidyltransferase class-I family.</text>
</comment>
<feature type="transmembrane region" description="Helical" evidence="4">
    <location>
        <begin position="39"/>
        <end position="62"/>
    </location>
</feature>
<dbReference type="PROSITE" id="PS00379">
    <property type="entry name" value="CDP_ALCOHOL_P_TRANSF"/>
    <property type="match status" value="1"/>
</dbReference>
<keyword evidence="1 2" id="KW-0808">Transferase</keyword>
<evidence type="ECO:0000256" key="1">
    <source>
        <dbReference type="ARBA" id="ARBA00022679"/>
    </source>
</evidence>
<dbReference type="InterPro" id="IPR000462">
    <property type="entry name" value="CDP-OH_P_trans"/>
</dbReference>
<keyword evidence="4" id="KW-0472">Membrane</keyword>
<evidence type="ECO:0000256" key="2">
    <source>
        <dbReference type="RuleBase" id="RU003750"/>
    </source>
</evidence>
<comment type="caution">
    <text evidence="5">The sequence shown here is derived from an EMBL/GenBank/DDBJ whole genome shotgun (WGS) entry which is preliminary data.</text>
</comment>
<dbReference type="InterPro" id="IPR048254">
    <property type="entry name" value="CDP_ALCOHOL_P_TRANSF_CS"/>
</dbReference>
<organism evidence="5 6">
    <name type="scientific">Nocardioides imazamoxiresistens</name>
    <dbReference type="NCBI Taxonomy" id="3231893"/>
    <lineage>
        <taxon>Bacteria</taxon>
        <taxon>Bacillati</taxon>
        <taxon>Actinomycetota</taxon>
        <taxon>Actinomycetes</taxon>
        <taxon>Propionibacteriales</taxon>
        <taxon>Nocardioidaceae</taxon>
        <taxon>Nocardioides</taxon>
    </lineage>
</organism>
<dbReference type="InterPro" id="IPR043130">
    <property type="entry name" value="CDP-OH_PTrfase_TM_dom"/>
</dbReference>
<keyword evidence="6" id="KW-1185">Reference proteome</keyword>
<feature type="transmembrane region" description="Helical" evidence="4">
    <location>
        <begin position="180"/>
        <end position="199"/>
    </location>
</feature>
<feature type="region of interest" description="Disordered" evidence="3">
    <location>
        <begin position="250"/>
        <end position="289"/>
    </location>
</feature>
<dbReference type="Gene3D" id="1.20.120.1760">
    <property type="match status" value="1"/>
</dbReference>
<feature type="transmembrane region" description="Helical" evidence="4">
    <location>
        <begin position="229"/>
        <end position="247"/>
    </location>
</feature>
<evidence type="ECO:0000313" key="5">
    <source>
        <dbReference type="EMBL" id="MDT9594351.1"/>
    </source>
</evidence>
<evidence type="ECO:0000256" key="4">
    <source>
        <dbReference type="SAM" id="Phobius"/>
    </source>
</evidence>
<keyword evidence="4" id="KW-1133">Transmembrane helix</keyword>
<accession>A0ABU3PZQ7</accession>
<dbReference type="EMBL" id="JAVYII010000006">
    <property type="protein sequence ID" value="MDT9594351.1"/>
    <property type="molecule type" value="Genomic_DNA"/>
</dbReference>
<sequence>MRLWGISRPRVPDAFTLGNAVCGALAVFVLVQVGASSDALWGLSTLQLVSLLLVLGTVFDSLDGATARVFGGSSLGSQLDSLTDGLTFGLVPAMLLATLAIDTQQPPVVDGLTVGGQETTTEWWAYAVVVAGFLVYLAAALLRLADFSAVRCGDTDFVGLPSPLGAMLVVSAAYTTSDPVLLGALLAVVGYLMVSCLRFPHQGREMLPLAVGAWALVVCGALDVVDPPLLVGAIWVLVLVVLPVLAARSRGRGDDEPGGDGPDADTERPRRPRLRARGGVRDTEALLRD</sequence>
<evidence type="ECO:0000313" key="6">
    <source>
        <dbReference type="Proteomes" id="UP001268542"/>
    </source>
</evidence>
<name>A0ABU3PZQ7_9ACTN</name>
<dbReference type="Proteomes" id="UP001268542">
    <property type="component" value="Unassembled WGS sequence"/>
</dbReference>
<feature type="transmembrane region" description="Helical" evidence="4">
    <location>
        <begin position="123"/>
        <end position="145"/>
    </location>
</feature>
<reference evidence="5 6" key="1">
    <citation type="submission" date="2023-08" db="EMBL/GenBank/DDBJ databases">
        <title>Nocardioides seae sp. nov., a bacterium isolated from a soil.</title>
        <authorList>
            <person name="Wang X."/>
        </authorList>
    </citation>
    <scope>NUCLEOTIDE SEQUENCE [LARGE SCALE GENOMIC DNA]</scope>
    <source>
        <strain evidence="5 6">YZH12</strain>
    </source>
</reference>
<feature type="transmembrane region" description="Helical" evidence="4">
    <location>
        <begin position="12"/>
        <end position="33"/>
    </location>
</feature>